<accession>A0A978VC07</accession>
<dbReference type="Proteomes" id="UP000813462">
    <property type="component" value="Unassembled WGS sequence"/>
</dbReference>
<evidence type="ECO:0000313" key="2">
    <source>
        <dbReference type="EMBL" id="KAH7527896.1"/>
    </source>
</evidence>
<dbReference type="AlphaFoldDB" id="A0A978VC07"/>
<comment type="caution">
    <text evidence="2">The sequence shown here is derived from an EMBL/GenBank/DDBJ whole genome shotgun (WGS) entry which is preliminary data.</text>
</comment>
<evidence type="ECO:0000313" key="3">
    <source>
        <dbReference type="Proteomes" id="UP000813462"/>
    </source>
</evidence>
<dbReference type="GO" id="GO:0006974">
    <property type="term" value="P:DNA damage response"/>
    <property type="evidence" value="ECO:0007669"/>
    <property type="project" value="InterPro"/>
</dbReference>
<evidence type="ECO:0000256" key="1">
    <source>
        <dbReference type="SAM" id="MobiDB-lite"/>
    </source>
</evidence>
<proteinExistence type="predicted"/>
<sequence length="129" mass="14674">MSIMVLDKLDDCVASHGNDLEALKLRRNATLLPFLALSSKSGFEILVYDRLPKDAEMDTEEDAKDKEIYESRDMATLTIDIANRSSPKDQRNGSSSNAMERLTIRDSQFVNLARIFKKRVFTYLGDRIP</sequence>
<feature type="region of interest" description="Disordered" evidence="1">
    <location>
        <begin position="80"/>
        <end position="99"/>
    </location>
</feature>
<dbReference type="EMBL" id="JAEACU010000005">
    <property type="protein sequence ID" value="KAH7527896.1"/>
    <property type="molecule type" value="Genomic_DNA"/>
</dbReference>
<dbReference type="PANTHER" id="PTHR35761">
    <property type="entry name" value="ATR INTERACTING PROTEIN"/>
    <property type="match status" value="1"/>
</dbReference>
<dbReference type="PANTHER" id="PTHR35761:SF1">
    <property type="entry name" value="PROTEIN SENSITIVE TO UV 2"/>
    <property type="match status" value="1"/>
</dbReference>
<name>A0A978VC07_ZIZJJ</name>
<gene>
    <name evidence="2" type="ORF">FEM48_Zijuj05G0015000</name>
</gene>
<reference evidence="2" key="1">
    <citation type="journal article" date="2021" name="Front. Plant Sci.">
        <title>Chromosome-Scale Genome Assembly for Chinese Sour Jujube and Insights Into Its Genome Evolution and Domestication Signature.</title>
        <authorList>
            <person name="Shen L.-Y."/>
            <person name="Luo H."/>
            <person name="Wang X.-L."/>
            <person name="Wang X.-M."/>
            <person name="Qiu X.-J."/>
            <person name="Liu H."/>
            <person name="Zhou S.-S."/>
            <person name="Jia K.-H."/>
            <person name="Nie S."/>
            <person name="Bao Y.-T."/>
            <person name="Zhang R.-G."/>
            <person name="Yun Q.-Z."/>
            <person name="Chai Y.-H."/>
            <person name="Lu J.-Y."/>
            <person name="Li Y."/>
            <person name="Zhao S.-W."/>
            <person name="Mao J.-F."/>
            <person name="Jia S.-G."/>
            <person name="Mao Y.-M."/>
        </authorList>
    </citation>
    <scope>NUCLEOTIDE SEQUENCE</scope>
    <source>
        <strain evidence="2">AT0</strain>
        <tissue evidence="2">Leaf</tissue>
    </source>
</reference>
<organism evidence="2 3">
    <name type="scientific">Ziziphus jujuba var. spinosa</name>
    <dbReference type="NCBI Taxonomy" id="714518"/>
    <lineage>
        <taxon>Eukaryota</taxon>
        <taxon>Viridiplantae</taxon>
        <taxon>Streptophyta</taxon>
        <taxon>Embryophyta</taxon>
        <taxon>Tracheophyta</taxon>
        <taxon>Spermatophyta</taxon>
        <taxon>Magnoliopsida</taxon>
        <taxon>eudicotyledons</taxon>
        <taxon>Gunneridae</taxon>
        <taxon>Pentapetalae</taxon>
        <taxon>rosids</taxon>
        <taxon>fabids</taxon>
        <taxon>Rosales</taxon>
        <taxon>Rhamnaceae</taxon>
        <taxon>Paliureae</taxon>
        <taxon>Ziziphus</taxon>
    </lineage>
</organism>
<dbReference type="InterPro" id="IPR044952">
    <property type="entry name" value="SUV2"/>
</dbReference>
<protein>
    <submittedName>
        <fullName evidence="2">Uncharacterized protein</fullName>
    </submittedName>
</protein>